<organism evidence="2 3">
    <name type="scientific">Streptomyces olivoverticillatus</name>
    <dbReference type="NCBI Taxonomy" id="66427"/>
    <lineage>
        <taxon>Bacteria</taxon>
        <taxon>Bacillati</taxon>
        <taxon>Actinomycetota</taxon>
        <taxon>Actinomycetes</taxon>
        <taxon>Kitasatosporales</taxon>
        <taxon>Streptomycetaceae</taxon>
        <taxon>Streptomyces</taxon>
    </lineage>
</organism>
<keyword evidence="3" id="KW-1185">Reference proteome</keyword>
<dbReference type="AlphaFoldDB" id="A0A7W7LSC9"/>
<feature type="region of interest" description="Disordered" evidence="1">
    <location>
        <begin position="74"/>
        <end position="98"/>
    </location>
</feature>
<dbReference type="RefSeq" id="WP_184351234.1">
    <property type="nucleotide sequence ID" value="NZ_JACHJH010000007.1"/>
</dbReference>
<name>A0A7W7LSC9_9ACTN</name>
<gene>
    <name evidence="2" type="ORF">FHS39_004530</name>
</gene>
<sequence length="132" mass="15150">METLSWTLRVLAFVGPVIAFWCTKRIALGLQHRDQEKVLHGRETGIIKVSVGGKFTEVHEPLSAGERYRLTAHEVQKPLELQPDTDENGAPRPRSRSLKIRAKLSRWMFSDHVDRMDSQLMHPTRDPDSSEH</sequence>
<comment type="caution">
    <text evidence="2">The sequence shown here is derived from an EMBL/GenBank/DDBJ whole genome shotgun (WGS) entry which is preliminary data.</text>
</comment>
<evidence type="ECO:0000313" key="3">
    <source>
        <dbReference type="Proteomes" id="UP000556084"/>
    </source>
</evidence>
<protein>
    <submittedName>
        <fullName evidence="2">Uncharacterized protein</fullName>
    </submittedName>
</protein>
<evidence type="ECO:0000313" key="2">
    <source>
        <dbReference type="EMBL" id="MBB4895452.1"/>
    </source>
</evidence>
<proteinExistence type="predicted"/>
<dbReference type="Proteomes" id="UP000556084">
    <property type="component" value="Unassembled WGS sequence"/>
</dbReference>
<accession>A0A7W7LSC9</accession>
<dbReference type="EMBL" id="JACHJH010000007">
    <property type="protein sequence ID" value="MBB4895452.1"/>
    <property type="molecule type" value="Genomic_DNA"/>
</dbReference>
<reference evidence="2 3" key="1">
    <citation type="submission" date="2020-08" db="EMBL/GenBank/DDBJ databases">
        <title>Genomic Encyclopedia of Type Strains, Phase III (KMG-III): the genomes of soil and plant-associated and newly described type strains.</title>
        <authorList>
            <person name="Whitman W."/>
        </authorList>
    </citation>
    <scope>NUCLEOTIDE SEQUENCE [LARGE SCALE GENOMIC DNA]</scope>
    <source>
        <strain evidence="2 3">CECT 3266</strain>
    </source>
</reference>
<evidence type="ECO:0000256" key="1">
    <source>
        <dbReference type="SAM" id="MobiDB-lite"/>
    </source>
</evidence>